<reference evidence="7 8" key="1">
    <citation type="journal article" date="2018" name="Nat. Biotechnol.">
        <title>A standardized bacterial taxonomy based on genome phylogeny substantially revises the tree of life.</title>
        <authorList>
            <person name="Parks D.H."/>
            <person name="Chuvochina M."/>
            <person name="Waite D.W."/>
            <person name="Rinke C."/>
            <person name="Skarshewski A."/>
            <person name="Chaumeil P.A."/>
            <person name="Hugenholtz P."/>
        </authorList>
    </citation>
    <scope>NUCLEOTIDE SEQUENCE [LARGE SCALE GENOMIC DNA]</scope>
    <source>
        <strain evidence="7">UBA10948</strain>
    </source>
</reference>
<comment type="caution">
    <text evidence="6">Lacks conserved residue(s) required for the propagation of feature annotation.</text>
</comment>
<accession>A0A354YWB2</accession>
<dbReference type="SUPFAM" id="SSF52972">
    <property type="entry name" value="ITPase-like"/>
    <property type="match status" value="1"/>
</dbReference>
<dbReference type="GO" id="GO:0036218">
    <property type="term" value="F:dTTP diphosphatase activity"/>
    <property type="evidence" value="ECO:0007669"/>
    <property type="project" value="RHEA"/>
</dbReference>
<comment type="cofactor">
    <cofactor evidence="1 6">
        <name>a divalent metal cation</name>
        <dbReference type="ChEBI" id="CHEBI:60240"/>
    </cofactor>
</comment>
<dbReference type="InterPro" id="IPR029001">
    <property type="entry name" value="ITPase-like_fam"/>
</dbReference>
<evidence type="ECO:0000256" key="4">
    <source>
        <dbReference type="ARBA" id="ARBA00022801"/>
    </source>
</evidence>
<comment type="similarity">
    <text evidence="6">Belongs to the Maf family. YhdE subfamily.</text>
</comment>
<evidence type="ECO:0000256" key="3">
    <source>
        <dbReference type="ARBA" id="ARBA00022490"/>
    </source>
</evidence>
<keyword evidence="4 6" id="KW-0378">Hydrolase</keyword>
<dbReference type="GO" id="GO:0005737">
    <property type="term" value="C:cytoplasm"/>
    <property type="evidence" value="ECO:0007669"/>
    <property type="project" value="UniProtKB-SubCell"/>
</dbReference>
<dbReference type="HAMAP" id="MF_00528">
    <property type="entry name" value="Maf"/>
    <property type="match status" value="1"/>
</dbReference>
<feature type="site" description="Important for substrate specificity" evidence="6">
    <location>
        <position position="155"/>
    </location>
</feature>
<evidence type="ECO:0000256" key="6">
    <source>
        <dbReference type="HAMAP-Rule" id="MF_00528"/>
    </source>
</evidence>
<evidence type="ECO:0000256" key="5">
    <source>
        <dbReference type="ARBA" id="ARBA00023080"/>
    </source>
</evidence>
<name>A0A354YWB2_9FIRM</name>
<evidence type="ECO:0000313" key="7">
    <source>
        <dbReference type="EMBL" id="HBK53630.1"/>
    </source>
</evidence>
<comment type="catalytic activity">
    <reaction evidence="6">
        <text>UTP + H2O = UMP + diphosphate + H(+)</text>
        <dbReference type="Rhea" id="RHEA:29395"/>
        <dbReference type="ChEBI" id="CHEBI:15377"/>
        <dbReference type="ChEBI" id="CHEBI:15378"/>
        <dbReference type="ChEBI" id="CHEBI:33019"/>
        <dbReference type="ChEBI" id="CHEBI:46398"/>
        <dbReference type="ChEBI" id="CHEBI:57865"/>
        <dbReference type="EC" id="3.6.1.9"/>
    </reaction>
</comment>
<dbReference type="PIRSF" id="PIRSF006305">
    <property type="entry name" value="Maf"/>
    <property type="match status" value="1"/>
</dbReference>
<proteinExistence type="inferred from homology"/>
<dbReference type="PANTHER" id="PTHR43213">
    <property type="entry name" value="BIFUNCTIONAL DTTP/UTP PYROPHOSPHATASE/METHYLTRANSFERASE PROTEIN-RELATED"/>
    <property type="match status" value="1"/>
</dbReference>
<dbReference type="PANTHER" id="PTHR43213:SF5">
    <property type="entry name" value="BIFUNCTIONAL DTTP_UTP PYROPHOSPHATASE_METHYLTRANSFERASE PROTEIN-RELATED"/>
    <property type="match status" value="1"/>
</dbReference>
<organism evidence="7 8">
    <name type="scientific">Syntrophomonas wolfei</name>
    <dbReference type="NCBI Taxonomy" id="863"/>
    <lineage>
        <taxon>Bacteria</taxon>
        <taxon>Bacillati</taxon>
        <taxon>Bacillota</taxon>
        <taxon>Clostridia</taxon>
        <taxon>Eubacteriales</taxon>
        <taxon>Syntrophomonadaceae</taxon>
        <taxon>Syntrophomonas</taxon>
    </lineage>
</organism>
<evidence type="ECO:0000256" key="2">
    <source>
        <dbReference type="ARBA" id="ARBA00004496"/>
    </source>
</evidence>
<comment type="subcellular location">
    <subcellularLocation>
        <location evidence="2 6">Cytoplasm</location>
    </subcellularLocation>
</comment>
<dbReference type="AlphaFoldDB" id="A0A354YWB2"/>
<sequence length="195" mass="21527">MHKEIILASASPRRQDLLDALGIKYKSVPAELDEQFFPGELPRKAAERIAREKAEAVARNFEHGLILAADTIVVCDGKVLGKPQDEDDAFLMLSYLSAKSHEVITAVCIKDIDQAESEVESEVTRVYFRSLSPMEIRAYICSGEAMDKAGAYGIQGLGSVFAERIDGCYFNVVGLPVSRVYGMLARRGINLLRNE</sequence>
<dbReference type="Proteomes" id="UP000263273">
    <property type="component" value="Unassembled WGS sequence"/>
</dbReference>
<dbReference type="GO" id="GO:0036221">
    <property type="term" value="F:UTP diphosphatase activity"/>
    <property type="evidence" value="ECO:0007669"/>
    <property type="project" value="RHEA"/>
</dbReference>
<dbReference type="Pfam" id="PF02545">
    <property type="entry name" value="Maf"/>
    <property type="match status" value="1"/>
</dbReference>
<dbReference type="STRING" id="378794.GCA_001570625_02096"/>
<dbReference type="NCBIfam" id="TIGR00172">
    <property type="entry name" value="maf"/>
    <property type="match status" value="1"/>
</dbReference>
<comment type="caution">
    <text evidence="7">The sequence shown here is derived from an EMBL/GenBank/DDBJ whole genome shotgun (WGS) entry which is preliminary data.</text>
</comment>
<dbReference type="CDD" id="cd00555">
    <property type="entry name" value="Maf"/>
    <property type="match status" value="1"/>
</dbReference>
<gene>
    <name evidence="7" type="ORF">DDZ44_06825</name>
</gene>
<dbReference type="FunFam" id="3.90.950.10:FF:000005">
    <property type="entry name" value="7-methyl-GTP pyrophosphatase"/>
    <property type="match status" value="1"/>
</dbReference>
<feature type="active site" description="Proton acceptor" evidence="6">
    <location>
        <position position="70"/>
    </location>
</feature>
<feature type="site" description="Important for substrate specificity" evidence="6">
    <location>
        <position position="13"/>
    </location>
</feature>
<protein>
    <recommendedName>
        <fullName evidence="6">dTTP/UTP pyrophosphatase</fullName>
        <shortName evidence="6">dTTPase/UTPase</shortName>
        <ecNumber evidence="6">3.6.1.9</ecNumber>
    </recommendedName>
    <alternativeName>
        <fullName evidence="6">Nucleoside triphosphate pyrophosphatase</fullName>
    </alternativeName>
    <alternativeName>
        <fullName evidence="6">Nucleotide pyrophosphatase</fullName>
        <shortName evidence="6">Nucleotide PPase</shortName>
    </alternativeName>
</protein>
<evidence type="ECO:0000256" key="1">
    <source>
        <dbReference type="ARBA" id="ARBA00001968"/>
    </source>
</evidence>
<evidence type="ECO:0000313" key="8">
    <source>
        <dbReference type="Proteomes" id="UP000263273"/>
    </source>
</evidence>
<dbReference type="EMBL" id="DNZF01000149">
    <property type="protein sequence ID" value="HBK53630.1"/>
    <property type="molecule type" value="Genomic_DNA"/>
</dbReference>
<dbReference type="Gene3D" id="3.90.950.10">
    <property type="match status" value="1"/>
</dbReference>
<dbReference type="InterPro" id="IPR003697">
    <property type="entry name" value="Maf-like"/>
</dbReference>
<dbReference type="GO" id="GO:0009117">
    <property type="term" value="P:nucleotide metabolic process"/>
    <property type="evidence" value="ECO:0007669"/>
    <property type="project" value="UniProtKB-KW"/>
</dbReference>
<dbReference type="EC" id="3.6.1.9" evidence="6"/>
<keyword evidence="5 6" id="KW-0546">Nucleotide metabolism</keyword>
<comment type="function">
    <text evidence="6">Nucleoside triphosphate pyrophosphatase that hydrolyzes dTTP and UTP. May have a dual role in cell division arrest and in preventing the incorporation of modified nucleotides into cellular nucleic acids.</text>
</comment>
<keyword evidence="3 6" id="KW-0963">Cytoplasm</keyword>
<feature type="site" description="Important for substrate specificity" evidence="6">
    <location>
        <position position="71"/>
    </location>
</feature>
<comment type="catalytic activity">
    <reaction evidence="6">
        <text>dTTP + H2O = dTMP + diphosphate + H(+)</text>
        <dbReference type="Rhea" id="RHEA:28534"/>
        <dbReference type="ChEBI" id="CHEBI:15377"/>
        <dbReference type="ChEBI" id="CHEBI:15378"/>
        <dbReference type="ChEBI" id="CHEBI:33019"/>
        <dbReference type="ChEBI" id="CHEBI:37568"/>
        <dbReference type="ChEBI" id="CHEBI:63528"/>
        <dbReference type="EC" id="3.6.1.9"/>
    </reaction>
</comment>